<evidence type="ECO:0000256" key="1">
    <source>
        <dbReference type="ARBA" id="ARBA00004141"/>
    </source>
</evidence>
<proteinExistence type="predicted"/>
<feature type="compositionally biased region" description="Acidic residues" evidence="5">
    <location>
        <begin position="19"/>
        <end position="31"/>
    </location>
</feature>
<dbReference type="AlphaFoldDB" id="A0AAV4A6Y9"/>
<feature type="transmembrane region" description="Helical" evidence="6">
    <location>
        <begin position="188"/>
        <end position="212"/>
    </location>
</feature>
<dbReference type="PANTHER" id="PTHR23507">
    <property type="entry name" value="ZGC:174356"/>
    <property type="match status" value="1"/>
</dbReference>
<protein>
    <submittedName>
        <fullName evidence="7">Solute carrier family 46 member 3-like</fullName>
    </submittedName>
</protein>
<comment type="subcellular location">
    <subcellularLocation>
        <location evidence="1">Membrane</location>
        <topology evidence="1">Multi-pass membrane protein</topology>
    </subcellularLocation>
</comment>
<evidence type="ECO:0000256" key="5">
    <source>
        <dbReference type="SAM" id="MobiDB-lite"/>
    </source>
</evidence>
<keyword evidence="8" id="KW-1185">Reference proteome</keyword>
<feature type="transmembrane region" description="Helical" evidence="6">
    <location>
        <begin position="470"/>
        <end position="493"/>
    </location>
</feature>
<feature type="transmembrane region" description="Helical" evidence="6">
    <location>
        <begin position="315"/>
        <end position="338"/>
    </location>
</feature>
<dbReference type="InterPro" id="IPR011701">
    <property type="entry name" value="MFS"/>
</dbReference>
<evidence type="ECO:0000256" key="2">
    <source>
        <dbReference type="ARBA" id="ARBA00022692"/>
    </source>
</evidence>
<feature type="transmembrane region" description="Helical" evidence="6">
    <location>
        <begin position="130"/>
        <end position="153"/>
    </location>
</feature>
<dbReference type="EMBL" id="BLXT01003735">
    <property type="protein sequence ID" value="GFO04026.1"/>
    <property type="molecule type" value="Genomic_DNA"/>
</dbReference>
<evidence type="ECO:0000256" key="4">
    <source>
        <dbReference type="ARBA" id="ARBA00023136"/>
    </source>
</evidence>
<name>A0AAV4A6Y9_9GAST</name>
<evidence type="ECO:0000256" key="3">
    <source>
        <dbReference type="ARBA" id="ARBA00022989"/>
    </source>
</evidence>
<reference evidence="7 8" key="1">
    <citation type="journal article" date="2021" name="Elife">
        <title>Chloroplast acquisition without the gene transfer in kleptoplastic sea slugs, Plakobranchus ocellatus.</title>
        <authorList>
            <person name="Maeda T."/>
            <person name="Takahashi S."/>
            <person name="Yoshida T."/>
            <person name="Shimamura S."/>
            <person name="Takaki Y."/>
            <person name="Nagai Y."/>
            <person name="Toyoda A."/>
            <person name="Suzuki Y."/>
            <person name="Arimoto A."/>
            <person name="Ishii H."/>
            <person name="Satoh N."/>
            <person name="Nishiyama T."/>
            <person name="Hasebe M."/>
            <person name="Maruyama T."/>
            <person name="Minagawa J."/>
            <person name="Obokata J."/>
            <person name="Shigenobu S."/>
        </authorList>
    </citation>
    <scope>NUCLEOTIDE SEQUENCE [LARGE SCALE GENOMIC DNA]</scope>
</reference>
<evidence type="ECO:0000313" key="7">
    <source>
        <dbReference type="EMBL" id="GFO04026.1"/>
    </source>
</evidence>
<dbReference type="GO" id="GO:0016020">
    <property type="term" value="C:membrane"/>
    <property type="evidence" value="ECO:0007669"/>
    <property type="project" value="UniProtKB-SubCell"/>
</dbReference>
<sequence>MSSEEYVVNEGGDIQGSDLNDDQYAETEDSPIMDSGERGQVKDNDKENDRRKRSNMLRMITICGISMLGYSIYGAAYNQWIYVRFAKDALGTNFSQVDHLSARDPCFRGNKSESPYKSDLLQAQAKAARFGVWTMLCALIPSLFTNILLGVFSDQIGRRLIFIAPMAGNLIRSAITCAVALWDLNVYYILIGSFIIGLSGDFAAFFMAMFVYTADNTSKGKNRSLLMVFAQAMNSTCYFLTLLASGYYIEAEGYIWPMVTGLGALFLSFVLCLFFIRETLDKSQVQRRGILLGIKSIFGFYFEEPENPLFRKSDFIVLGLVIFVYGSSAGSTITTIFLMSEPFCWGSARLGNINSSFGLANALLSTGLMKLLHMIMGDEHIALLSLLAVIANRFLFAFANYNWQIYTAYAVTAFELPVLAIIRSILSRMVLPNQRGSLFASVAVIETATFAVSGAGLNELYASTVAEWKGLTFFVIGCIVSSSALLLFIYIIVISRRRAKSPALVVDDSAQRYDSETRAERTSPDTGGIINAIGVDYEEIY</sequence>
<evidence type="ECO:0000313" key="8">
    <source>
        <dbReference type="Proteomes" id="UP000735302"/>
    </source>
</evidence>
<feature type="region of interest" description="Disordered" evidence="5">
    <location>
        <begin position="1"/>
        <end position="50"/>
    </location>
</feature>
<dbReference type="Pfam" id="PF07690">
    <property type="entry name" value="MFS_1"/>
    <property type="match status" value="1"/>
</dbReference>
<keyword evidence="2 6" id="KW-0812">Transmembrane</keyword>
<dbReference type="SUPFAM" id="SSF103473">
    <property type="entry name" value="MFS general substrate transporter"/>
    <property type="match status" value="1"/>
</dbReference>
<dbReference type="GO" id="GO:0022857">
    <property type="term" value="F:transmembrane transporter activity"/>
    <property type="evidence" value="ECO:0007669"/>
    <property type="project" value="InterPro"/>
</dbReference>
<feature type="transmembrane region" description="Helical" evidence="6">
    <location>
        <begin position="56"/>
        <end position="76"/>
    </location>
</feature>
<accession>A0AAV4A6Y9</accession>
<feature type="transmembrane region" description="Helical" evidence="6">
    <location>
        <begin position="255"/>
        <end position="276"/>
    </location>
</feature>
<feature type="transmembrane region" description="Helical" evidence="6">
    <location>
        <begin position="350"/>
        <end position="369"/>
    </location>
</feature>
<dbReference type="InterPro" id="IPR036259">
    <property type="entry name" value="MFS_trans_sf"/>
</dbReference>
<comment type="caution">
    <text evidence="7">The sequence shown here is derived from an EMBL/GenBank/DDBJ whole genome shotgun (WGS) entry which is preliminary data.</text>
</comment>
<organism evidence="7 8">
    <name type="scientific">Plakobranchus ocellatus</name>
    <dbReference type="NCBI Taxonomy" id="259542"/>
    <lineage>
        <taxon>Eukaryota</taxon>
        <taxon>Metazoa</taxon>
        <taxon>Spiralia</taxon>
        <taxon>Lophotrochozoa</taxon>
        <taxon>Mollusca</taxon>
        <taxon>Gastropoda</taxon>
        <taxon>Heterobranchia</taxon>
        <taxon>Euthyneura</taxon>
        <taxon>Panpulmonata</taxon>
        <taxon>Sacoglossa</taxon>
        <taxon>Placobranchoidea</taxon>
        <taxon>Plakobranchidae</taxon>
        <taxon>Plakobranchus</taxon>
    </lineage>
</organism>
<feature type="transmembrane region" description="Helical" evidence="6">
    <location>
        <begin position="405"/>
        <end position="426"/>
    </location>
</feature>
<dbReference type="PANTHER" id="PTHR23507:SF1">
    <property type="entry name" value="FI18259P1-RELATED"/>
    <property type="match status" value="1"/>
</dbReference>
<feature type="transmembrane region" description="Helical" evidence="6">
    <location>
        <begin position="438"/>
        <end position="458"/>
    </location>
</feature>
<keyword evidence="3 6" id="KW-1133">Transmembrane helix</keyword>
<feature type="transmembrane region" description="Helical" evidence="6">
    <location>
        <begin position="224"/>
        <end position="249"/>
    </location>
</feature>
<feature type="compositionally biased region" description="Basic and acidic residues" evidence="5">
    <location>
        <begin position="35"/>
        <end position="50"/>
    </location>
</feature>
<evidence type="ECO:0000256" key="6">
    <source>
        <dbReference type="SAM" id="Phobius"/>
    </source>
</evidence>
<feature type="transmembrane region" description="Helical" evidence="6">
    <location>
        <begin position="160"/>
        <end position="182"/>
    </location>
</feature>
<feature type="transmembrane region" description="Helical" evidence="6">
    <location>
        <begin position="381"/>
        <end position="399"/>
    </location>
</feature>
<gene>
    <name evidence="7" type="ORF">PoB_003053100</name>
</gene>
<keyword evidence="4 6" id="KW-0472">Membrane</keyword>
<dbReference type="Gene3D" id="1.20.1250.20">
    <property type="entry name" value="MFS general substrate transporter like domains"/>
    <property type="match status" value="1"/>
</dbReference>
<dbReference type="Proteomes" id="UP000735302">
    <property type="component" value="Unassembled WGS sequence"/>
</dbReference>